<feature type="non-terminal residue" evidence="1">
    <location>
        <position position="1"/>
    </location>
</feature>
<feature type="non-terminal residue" evidence="1">
    <location>
        <position position="100"/>
    </location>
</feature>
<evidence type="ECO:0000313" key="2">
    <source>
        <dbReference type="Proteomes" id="UP000708208"/>
    </source>
</evidence>
<reference evidence="1" key="1">
    <citation type="submission" date="2021-06" db="EMBL/GenBank/DDBJ databases">
        <authorList>
            <person name="Hodson N. C."/>
            <person name="Mongue J. A."/>
            <person name="Jaron S. K."/>
        </authorList>
    </citation>
    <scope>NUCLEOTIDE SEQUENCE</scope>
</reference>
<gene>
    <name evidence="1" type="ORF">AFUS01_LOCUS32349</name>
</gene>
<evidence type="ECO:0000313" key="1">
    <source>
        <dbReference type="EMBL" id="CAG7822058.1"/>
    </source>
</evidence>
<protein>
    <submittedName>
        <fullName evidence="1">Uncharacterized protein</fullName>
    </submittedName>
</protein>
<dbReference type="AlphaFoldDB" id="A0A8J2PGB5"/>
<name>A0A8J2PGB5_9HEXA</name>
<accession>A0A8J2PGB5</accession>
<sequence>EIRNMVEDIEQRLKNHELAQYRFPVECSMETDNLPKEIALMLKIAIAGAFYPNYFHRQRPYDLSTYERDRSKEVNGQDLFSTVYYKGFPYGHNGKLYAKH</sequence>
<dbReference type="Proteomes" id="UP000708208">
    <property type="component" value="Unassembled WGS sequence"/>
</dbReference>
<dbReference type="OrthoDB" id="66977at2759"/>
<organism evidence="1 2">
    <name type="scientific">Allacma fusca</name>
    <dbReference type="NCBI Taxonomy" id="39272"/>
    <lineage>
        <taxon>Eukaryota</taxon>
        <taxon>Metazoa</taxon>
        <taxon>Ecdysozoa</taxon>
        <taxon>Arthropoda</taxon>
        <taxon>Hexapoda</taxon>
        <taxon>Collembola</taxon>
        <taxon>Symphypleona</taxon>
        <taxon>Sminthuridae</taxon>
        <taxon>Allacma</taxon>
    </lineage>
</organism>
<keyword evidence="2" id="KW-1185">Reference proteome</keyword>
<proteinExistence type="predicted"/>
<comment type="caution">
    <text evidence="1">The sequence shown here is derived from an EMBL/GenBank/DDBJ whole genome shotgun (WGS) entry which is preliminary data.</text>
</comment>
<dbReference type="EMBL" id="CAJVCH010525182">
    <property type="protein sequence ID" value="CAG7822058.1"/>
    <property type="molecule type" value="Genomic_DNA"/>
</dbReference>